<feature type="domain" description="Ig-like" evidence="1">
    <location>
        <begin position="61"/>
        <end position="121"/>
    </location>
</feature>
<dbReference type="InterPro" id="IPR036179">
    <property type="entry name" value="Ig-like_dom_sf"/>
</dbReference>
<dbReference type="AlphaFoldDB" id="A0A183T1H1"/>
<evidence type="ECO:0000313" key="4">
    <source>
        <dbReference type="WBParaSite" id="SSLN_0001071801-mRNA-1"/>
    </source>
</evidence>
<dbReference type="Gene3D" id="2.60.40.10">
    <property type="entry name" value="Immunoglobulins"/>
    <property type="match status" value="1"/>
</dbReference>
<dbReference type="WBParaSite" id="SSLN_0001071801-mRNA-1">
    <property type="protein sequence ID" value="SSLN_0001071801-mRNA-1"/>
    <property type="gene ID" value="SSLN_0001071801"/>
</dbReference>
<dbReference type="InterPro" id="IPR013098">
    <property type="entry name" value="Ig_I-set"/>
</dbReference>
<dbReference type="Proteomes" id="UP000275846">
    <property type="component" value="Unassembled WGS sequence"/>
</dbReference>
<dbReference type="InterPro" id="IPR013783">
    <property type="entry name" value="Ig-like_fold"/>
</dbReference>
<gene>
    <name evidence="2" type="ORF">SSLN_LOCUS10319</name>
</gene>
<organism evidence="4">
    <name type="scientific">Schistocephalus solidus</name>
    <name type="common">Tapeworm</name>
    <dbReference type="NCBI Taxonomy" id="70667"/>
    <lineage>
        <taxon>Eukaryota</taxon>
        <taxon>Metazoa</taxon>
        <taxon>Spiralia</taxon>
        <taxon>Lophotrochozoa</taxon>
        <taxon>Platyhelminthes</taxon>
        <taxon>Cestoda</taxon>
        <taxon>Eucestoda</taxon>
        <taxon>Diphyllobothriidea</taxon>
        <taxon>Diphyllobothriidae</taxon>
        <taxon>Schistocephalus</taxon>
    </lineage>
</organism>
<dbReference type="InterPro" id="IPR007110">
    <property type="entry name" value="Ig-like_dom"/>
</dbReference>
<dbReference type="PROSITE" id="PS50835">
    <property type="entry name" value="IG_LIKE"/>
    <property type="match status" value="1"/>
</dbReference>
<accession>A0A183T1H1</accession>
<dbReference type="Pfam" id="PF07679">
    <property type="entry name" value="I-set"/>
    <property type="match status" value="1"/>
</dbReference>
<reference evidence="2 3" key="2">
    <citation type="submission" date="2018-11" db="EMBL/GenBank/DDBJ databases">
        <authorList>
            <consortium name="Pathogen Informatics"/>
        </authorList>
    </citation>
    <scope>NUCLEOTIDE SEQUENCE [LARGE SCALE GENOMIC DNA]</scope>
    <source>
        <strain evidence="2 3">NST_G2</strain>
    </source>
</reference>
<dbReference type="EMBL" id="UYSU01035796">
    <property type="protein sequence ID" value="VDL96704.1"/>
    <property type="molecule type" value="Genomic_DNA"/>
</dbReference>
<evidence type="ECO:0000259" key="1">
    <source>
        <dbReference type="PROSITE" id="PS50835"/>
    </source>
</evidence>
<evidence type="ECO:0000313" key="2">
    <source>
        <dbReference type="EMBL" id="VDL96704.1"/>
    </source>
</evidence>
<evidence type="ECO:0000313" key="3">
    <source>
        <dbReference type="Proteomes" id="UP000275846"/>
    </source>
</evidence>
<keyword evidence="3" id="KW-1185">Reference proteome</keyword>
<name>A0A183T1H1_SCHSO</name>
<protein>
    <submittedName>
        <fullName evidence="4">Ig-like domain-containing protein</fullName>
    </submittedName>
</protein>
<dbReference type="OrthoDB" id="2431000at2759"/>
<sequence length="121" mass="13552">MNTTDKNSGIAEISIPSSQILAQSKFPDSYDTDFVNDNHLAFYFGEVEVKIIQFSVALASPLQMRPLYHAEKLSVLVGNELMLTCRVKGRPTPLISWYVNSTRQLGLWDASTGRGVIHTHR</sequence>
<dbReference type="SUPFAM" id="SSF48726">
    <property type="entry name" value="Immunoglobulin"/>
    <property type="match status" value="1"/>
</dbReference>
<reference evidence="4" key="1">
    <citation type="submission" date="2016-06" db="UniProtKB">
        <authorList>
            <consortium name="WormBaseParasite"/>
        </authorList>
    </citation>
    <scope>IDENTIFICATION</scope>
</reference>
<proteinExistence type="predicted"/>